<comment type="catalytic activity">
    <reaction evidence="1">
        <text>[protein]-peptidylproline (omega=180) = [protein]-peptidylproline (omega=0)</text>
        <dbReference type="Rhea" id="RHEA:16237"/>
        <dbReference type="Rhea" id="RHEA-COMP:10747"/>
        <dbReference type="Rhea" id="RHEA-COMP:10748"/>
        <dbReference type="ChEBI" id="CHEBI:83833"/>
        <dbReference type="ChEBI" id="CHEBI:83834"/>
        <dbReference type="EC" id="5.2.1.8"/>
    </reaction>
</comment>
<dbReference type="STRING" id="1367847.JCM7686_3000"/>
<evidence type="ECO:0000256" key="6">
    <source>
        <dbReference type="ARBA" id="ARBA00030642"/>
    </source>
</evidence>
<evidence type="ECO:0000313" key="11">
    <source>
        <dbReference type="EMBL" id="AGT10036.1"/>
    </source>
</evidence>
<evidence type="ECO:0000256" key="5">
    <source>
        <dbReference type="ARBA" id="ARBA00023110"/>
    </source>
</evidence>
<evidence type="ECO:0000313" key="12">
    <source>
        <dbReference type="Proteomes" id="UP000015480"/>
    </source>
</evidence>
<evidence type="ECO:0000256" key="8">
    <source>
        <dbReference type="PROSITE-ProRule" id="PRU00278"/>
    </source>
</evidence>
<evidence type="ECO:0000256" key="3">
    <source>
        <dbReference type="ARBA" id="ARBA00013194"/>
    </source>
</evidence>
<keyword evidence="9" id="KW-0732">Signal</keyword>
<feature type="signal peptide" evidence="9">
    <location>
        <begin position="1"/>
        <end position="45"/>
    </location>
</feature>
<feature type="domain" description="PpiC" evidence="10">
    <location>
        <begin position="160"/>
        <end position="250"/>
    </location>
</feature>
<evidence type="ECO:0000256" key="4">
    <source>
        <dbReference type="ARBA" id="ARBA00018370"/>
    </source>
</evidence>
<proteinExistence type="inferred from homology"/>
<evidence type="ECO:0000256" key="2">
    <source>
        <dbReference type="ARBA" id="ARBA00007656"/>
    </source>
</evidence>
<dbReference type="Proteomes" id="UP000015480">
    <property type="component" value="Chromosome"/>
</dbReference>
<evidence type="ECO:0000256" key="7">
    <source>
        <dbReference type="ARBA" id="ARBA00031484"/>
    </source>
</evidence>
<dbReference type="PATRIC" id="fig|1367847.3.peg.3019"/>
<dbReference type="GO" id="GO:0003755">
    <property type="term" value="F:peptidyl-prolyl cis-trans isomerase activity"/>
    <property type="evidence" value="ECO:0007669"/>
    <property type="project" value="UniProtKB-KW"/>
</dbReference>
<feature type="chain" id="PRO_5007217263" description="Parvulin-like PPIase" evidence="9">
    <location>
        <begin position="46"/>
        <end position="307"/>
    </location>
</feature>
<dbReference type="EMBL" id="CP006650">
    <property type="protein sequence ID" value="AGT10036.1"/>
    <property type="molecule type" value="Genomic_DNA"/>
</dbReference>
<sequence>MYASTVHLSTLAPVSSADSACPAKGKCMLKPILAVAFLAATPVFAQNAEVSADTVVATVNGDAITLGQMIAMREGMSEEATANLPNTALWDLMLDQMIRQTAVGQEKANDLTLRDKAVLELDRRAYLAGAVLEKVAASDPTDAELKAVYEKAFGSQTAPKTEYHAAHILVKTEDEAKAIEDELAKGGDFGKIAQEKSTDTASGPNLGELGWFQPEQMVQPFADAVKTLKPGEVSQPVQTQFGWHVIKLIETRDVSAPKFDEVKEQLAVQVRRDRVEAAIQKAVEAAKIEKTPNINADLLSKTDLLGK</sequence>
<dbReference type="KEGG" id="pami:JCM7686_3000"/>
<dbReference type="PROSITE" id="PS50198">
    <property type="entry name" value="PPIC_PPIASE_2"/>
    <property type="match status" value="1"/>
</dbReference>
<dbReference type="Pfam" id="PF00639">
    <property type="entry name" value="Rotamase"/>
    <property type="match status" value="1"/>
</dbReference>
<name>S5YXW8_PARAH</name>
<dbReference type="Gene3D" id="3.10.50.40">
    <property type="match status" value="1"/>
</dbReference>
<evidence type="ECO:0000256" key="1">
    <source>
        <dbReference type="ARBA" id="ARBA00000971"/>
    </source>
</evidence>
<dbReference type="AlphaFoldDB" id="S5YXW8"/>
<evidence type="ECO:0000256" key="9">
    <source>
        <dbReference type="SAM" id="SignalP"/>
    </source>
</evidence>
<dbReference type="SUPFAM" id="SSF54534">
    <property type="entry name" value="FKBP-like"/>
    <property type="match status" value="1"/>
</dbReference>
<dbReference type="eggNOG" id="COG0760">
    <property type="taxonomic scope" value="Bacteria"/>
</dbReference>
<evidence type="ECO:0000259" key="10">
    <source>
        <dbReference type="PROSITE" id="PS50198"/>
    </source>
</evidence>
<dbReference type="PANTHER" id="PTHR47245">
    <property type="entry name" value="PEPTIDYLPROLYL ISOMERASE"/>
    <property type="match status" value="1"/>
</dbReference>
<reference evidence="11 12" key="1">
    <citation type="journal article" date="2014" name="BMC Genomics">
        <title>Architecture and functions of a multipartite genome of the methylotrophic bacterium Paracoccus aminophilus JCM 7686, containing primary and secondary chromids.</title>
        <authorList>
            <person name="Dziewit L."/>
            <person name="Czarnecki J."/>
            <person name="Wibberg D."/>
            <person name="Radlinska M."/>
            <person name="Mrozek P."/>
            <person name="Szymczak M."/>
            <person name="Schluter A."/>
            <person name="Puhler A."/>
            <person name="Bartosik D."/>
        </authorList>
    </citation>
    <scope>NUCLEOTIDE SEQUENCE [LARGE SCALE GENOMIC DNA]</scope>
    <source>
        <strain evidence="11">JCM 7686</strain>
    </source>
</reference>
<keyword evidence="12" id="KW-1185">Reference proteome</keyword>
<organism evidence="11 12">
    <name type="scientific">Paracoccus aminophilus JCM 7686</name>
    <dbReference type="NCBI Taxonomy" id="1367847"/>
    <lineage>
        <taxon>Bacteria</taxon>
        <taxon>Pseudomonadati</taxon>
        <taxon>Pseudomonadota</taxon>
        <taxon>Alphaproteobacteria</taxon>
        <taxon>Rhodobacterales</taxon>
        <taxon>Paracoccaceae</taxon>
        <taxon>Paracoccus</taxon>
    </lineage>
</organism>
<dbReference type="HOGENOM" id="CLU_034646_1_3_5"/>
<keyword evidence="8 11" id="KW-0413">Isomerase</keyword>
<protein>
    <recommendedName>
        <fullName evidence="4">Parvulin-like PPIase</fullName>
        <ecNumber evidence="3">5.2.1.8</ecNumber>
    </recommendedName>
    <alternativeName>
        <fullName evidence="6">Peptidyl-prolyl cis-trans isomerase plp</fullName>
    </alternativeName>
    <alternativeName>
        <fullName evidence="7">Rotamase plp</fullName>
    </alternativeName>
</protein>
<dbReference type="InterPro" id="IPR027304">
    <property type="entry name" value="Trigger_fact/SurA_dom_sf"/>
</dbReference>
<dbReference type="EC" id="5.2.1.8" evidence="3"/>
<dbReference type="InterPro" id="IPR050245">
    <property type="entry name" value="PrsA_foldase"/>
</dbReference>
<dbReference type="PANTHER" id="PTHR47245:SF2">
    <property type="entry name" value="PEPTIDYL-PROLYL CIS-TRANS ISOMERASE HP_0175-RELATED"/>
    <property type="match status" value="1"/>
</dbReference>
<keyword evidence="5 8" id="KW-0697">Rotamase</keyword>
<comment type="similarity">
    <text evidence="2">Belongs to the PpiC/parvulin rotamase family.</text>
</comment>
<dbReference type="InterPro" id="IPR000297">
    <property type="entry name" value="PPIase_PpiC"/>
</dbReference>
<accession>S5YXW8</accession>
<gene>
    <name evidence="11" type="ORF">JCM7686_3000</name>
</gene>
<dbReference type="SUPFAM" id="SSF109998">
    <property type="entry name" value="Triger factor/SurA peptide-binding domain-like"/>
    <property type="match status" value="1"/>
</dbReference>
<dbReference type="InterPro" id="IPR046357">
    <property type="entry name" value="PPIase_dom_sf"/>
</dbReference>